<dbReference type="EMBL" id="AP017378">
    <property type="protein sequence ID" value="BBD07429.1"/>
    <property type="molecule type" value="Genomic_DNA"/>
</dbReference>
<dbReference type="SMART" id="SM00382">
    <property type="entry name" value="AAA"/>
    <property type="match status" value="1"/>
</dbReference>
<keyword evidence="6" id="KW-1185">Reference proteome</keyword>
<accession>A0A2Z6AVZ6</accession>
<feature type="domain" description="ABC transporter" evidence="4">
    <location>
        <begin position="5"/>
        <end position="253"/>
    </location>
</feature>
<dbReference type="Gene3D" id="3.40.50.300">
    <property type="entry name" value="P-loop containing nucleotide triphosphate hydrolases"/>
    <property type="match status" value="1"/>
</dbReference>
<keyword evidence="1" id="KW-0813">Transport</keyword>
<dbReference type="RefSeq" id="WP_126376668.1">
    <property type="nucleotide sequence ID" value="NZ_AP017378.1"/>
</dbReference>
<dbReference type="PANTHER" id="PTHR45772:SF1">
    <property type="entry name" value="ABC TRANSPORTER ATP-BINDING PROTEIN"/>
    <property type="match status" value="1"/>
</dbReference>
<dbReference type="InterPro" id="IPR027417">
    <property type="entry name" value="P-loop_NTPase"/>
</dbReference>
<dbReference type="FunFam" id="3.40.50.300:FF:000421">
    <property type="entry name" value="Branched-chain amino acid ABC transporter ATP-binding protein"/>
    <property type="match status" value="1"/>
</dbReference>
<dbReference type="CDD" id="cd03219">
    <property type="entry name" value="ABC_Mj1267_LivG_branched"/>
    <property type="match status" value="1"/>
</dbReference>
<dbReference type="SUPFAM" id="SSF52540">
    <property type="entry name" value="P-loop containing nucleoside triphosphate hydrolases"/>
    <property type="match status" value="1"/>
</dbReference>
<dbReference type="InterPro" id="IPR051120">
    <property type="entry name" value="ABC_AA/LPS_Transport"/>
</dbReference>
<evidence type="ECO:0000256" key="2">
    <source>
        <dbReference type="ARBA" id="ARBA00022741"/>
    </source>
</evidence>
<keyword evidence="2" id="KW-0547">Nucleotide-binding</keyword>
<dbReference type="InterPro" id="IPR003593">
    <property type="entry name" value="AAA+_ATPase"/>
</dbReference>
<organism evidence="5 6">
    <name type="scientific">Desulfovibrio ferrophilus</name>
    <dbReference type="NCBI Taxonomy" id="241368"/>
    <lineage>
        <taxon>Bacteria</taxon>
        <taxon>Pseudomonadati</taxon>
        <taxon>Thermodesulfobacteriota</taxon>
        <taxon>Desulfovibrionia</taxon>
        <taxon>Desulfovibrionales</taxon>
        <taxon>Desulfovibrionaceae</taxon>
        <taxon>Desulfovibrio</taxon>
    </lineage>
</organism>
<dbReference type="GO" id="GO:0005886">
    <property type="term" value="C:plasma membrane"/>
    <property type="evidence" value="ECO:0007669"/>
    <property type="project" value="TreeGrafter"/>
</dbReference>
<evidence type="ECO:0000313" key="5">
    <source>
        <dbReference type="EMBL" id="BBD07429.1"/>
    </source>
</evidence>
<dbReference type="PROSITE" id="PS50893">
    <property type="entry name" value="ABC_TRANSPORTER_2"/>
    <property type="match status" value="1"/>
</dbReference>
<keyword evidence="3" id="KW-0067">ATP-binding</keyword>
<dbReference type="InterPro" id="IPR032823">
    <property type="entry name" value="BCA_ABC_TP_C"/>
</dbReference>
<proteinExistence type="predicted"/>
<dbReference type="OrthoDB" id="9809450at2"/>
<dbReference type="PANTHER" id="PTHR45772">
    <property type="entry name" value="CONSERVED COMPONENT OF ABC TRANSPORTER FOR NATURAL AMINO ACIDS-RELATED"/>
    <property type="match status" value="1"/>
</dbReference>
<reference evidence="5 6" key="1">
    <citation type="journal article" date="2018" name="Sci. Adv.">
        <title>Multi-heme cytochromes provide a pathway for survival in energy-limited environments.</title>
        <authorList>
            <person name="Deng X."/>
            <person name="Dohmae N."/>
            <person name="Nealson K.H."/>
            <person name="Hashimoto K."/>
            <person name="Okamoto A."/>
        </authorList>
    </citation>
    <scope>NUCLEOTIDE SEQUENCE [LARGE SCALE GENOMIC DNA]</scope>
    <source>
        <strain evidence="5 6">IS5</strain>
    </source>
</reference>
<sequence length="260" mass="28401">MNTLLSVDNITLTFKGIAALLNVSFQVGEGQIASLIGPNGAGKTSMLNCISGRYTPDEGGISLNDAPLLGKKAHQRTHDGLSRTFQNIALFRGLSVLDNMMVGRHSRLDYGLLASMFYFGKARRSEDAHRRRVEDIIDFLGLSPYRHQAAGRLPYGVQKRVELGRALAAEPRLILLDEPMAGMNLEETEDMARYILDINEEWGVTVLLVEHDMGVVMDLSDHVVVLDFGQVLASGSPDEVKNNPDVVAAYLGSDAAYAGR</sequence>
<dbReference type="Pfam" id="PF12399">
    <property type="entry name" value="BCA_ABC_TP_C"/>
    <property type="match status" value="1"/>
</dbReference>
<name>A0A2Z6AVZ6_9BACT</name>
<dbReference type="Proteomes" id="UP000269883">
    <property type="component" value="Chromosome"/>
</dbReference>
<dbReference type="KEGG" id="dfl:DFE_0703"/>
<dbReference type="InterPro" id="IPR003439">
    <property type="entry name" value="ABC_transporter-like_ATP-bd"/>
</dbReference>
<dbReference type="AlphaFoldDB" id="A0A2Z6AVZ6"/>
<dbReference type="GO" id="GO:0005524">
    <property type="term" value="F:ATP binding"/>
    <property type="evidence" value="ECO:0007669"/>
    <property type="project" value="UniProtKB-KW"/>
</dbReference>
<gene>
    <name evidence="5" type="ORF">DFE_0703</name>
</gene>
<protein>
    <submittedName>
        <fullName evidence="5">ABC transporter-like protein</fullName>
    </submittedName>
</protein>
<evidence type="ECO:0000256" key="1">
    <source>
        <dbReference type="ARBA" id="ARBA00022448"/>
    </source>
</evidence>
<dbReference type="Pfam" id="PF00005">
    <property type="entry name" value="ABC_tran"/>
    <property type="match status" value="1"/>
</dbReference>
<evidence type="ECO:0000259" key="4">
    <source>
        <dbReference type="PROSITE" id="PS50893"/>
    </source>
</evidence>
<dbReference type="GO" id="GO:0016887">
    <property type="term" value="F:ATP hydrolysis activity"/>
    <property type="evidence" value="ECO:0007669"/>
    <property type="project" value="InterPro"/>
</dbReference>
<evidence type="ECO:0000256" key="3">
    <source>
        <dbReference type="ARBA" id="ARBA00022840"/>
    </source>
</evidence>
<evidence type="ECO:0000313" key="6">
    <source>
        <dbReference type="Proteomes" id="UP000269883"/>
    </source>
</evidence>